<dbReference type="OrthoDB" id="1162128at2759"/>
<feature type="chain" id="PRO_5035828417" evidence="5">
    <location>
        <begin position="24"/>
        <end position="408"/>
    </location>
</feature>
<name>A0A8S0PQP4_OLEEU</name>
<dbReference type="InterPro" id="IPR032861">
    <property type="entry name" value="TAXi_N"/>
</dbReference>
<proteinExistence type="inferred from homology"/>
<evidence type="ECO:0000256" key="2">
    <source>
        <dbReference type="ARBA" id="ARBA00007447"/>
    </source>
</evidence>
<evidence type="ECO:0000256" key="4">
    <source>
        <dbReference type="ARBA" id="ARBA00022729"/>
    </source>
</evidence>
<evidence type="ECO:0000313" key="8">
    <source>
        <dbReference type="Proteomes" id="UP000594638"/>
    </source>
</evidence>
<organism evidence="7 8">
    <name type="scientific">Olea europaea subsp. europaea</name>
    <dbReference type="NCBI Taxonomy" id="158383"/>
    <lineage>
        <taxon>Eukaryota</taxon>
        <taxon>Viridiplantae</taxon>
        <taxon>Streptophyta</taxon>
        <taxon>Embryophyta</taxon>
        <taxon>Tracheophyta</taxon>
        <taxon>Spermatophyta</taxon>
        <taxon>Magnoliopsida</taxon>
        <taxon>eudicotyledons</taxon>
        <taxon>Gunneridae</taxon>
        <taxon>Pentapetalae</taxon>
        <taxon>asterids</taxon>
        <taxon>lamiids</taxon>
        <taxon>Lamiales</taxon>
        <taxon>Oleaceae</taxon>
        <taxon>Oleeae</taxon>
        <taxon>Olea</taxon>
    </lineage>
</organism>
<comment type="similarity">
    <text evidence="2">Belongs to the peptidase A1 family.</text>
</comment>
<keyword evidence="8" id="KW-1185">Reference proteome</keyword>
<dbReference type="FunFam" id="2.40.70.10:FF:000041">
    <property type="entry name" value="Basic 7S globulin"/>
    <property type="match status" value="1"/>
</dbReference>
<dbReference type="InterPro" id="IPR001461">
    <property type="entry name" value="Aspartic_peptidase_A1"/>
</dbReference>
<protein>
    <submittedName>
        <fullName evidence="7">Basic 7S globulin-like</fullName>
    </submittedName>
</protein>
<dbReference type="Proteomes" id="UP000594638">
    <property type="component" value="Unassembled WGS sequence"/>
</dbReference>
<dbReference type="Gene3D" id="2.40.70.10">
    <property type="entry name" value="Acid Proteases"/>
    <property type="match status" value="2"/>
</dbReference>
<keyword evidence="4 5" id="KW-0732">Signal</keyword>
<dbReference type="InterPro" id="IPR021109">
    <property type="entry name" value="Peptidase_aspartic_dom_sf"/>
</dbReference>
<evidence type="ECO:0000256" key="3">
    <source>
        <dbReference type="ARBA" id="ARBA00022525"/>
    </source>
</evidence>
<gene>
    <name evidence="7" type="ORF">OLEA9_A015845</name>
</gene>
<dbReference type="PANTHER" id="PTHR47965:SF46">
    <property type="entry name" value="BASIC 7S GLOBULIN-LIKE"/>
    <property type="match status" value="1"/>
</dbReference>
<dbReference type="AlphaFoldDB" id="A0A8S0PQP4"/>
<sequence length="408" mass="44419">MAWSLQFLLLFTLCFFTVHLVSEKPILPNRLVLPVTKDPSTFQYVTKLYMGTTLSLVKLVVDLGGPFLWVDCASTFQESSLNTIKSCSIQCSMANLSSCNKAAEQGTMACRVKPVNSITRMAVTGDLAEARVAMMFADGSISSISNFFFSCSPELLTEGLAYGAKGMLGLGNTRISLPSQISNTFGYHRKFFMCLSPLSGAIFLSDIPNVLHIGSEVPKSMMYTPFISKQDGYYINVKSIKIAGKKLSINSTLLSANEKGHGGTKVSTILPYTTMERTIYDSFVRGYAKVAISMNMTRVAAVSPFGACFSSEGLEDKRFGSGVPTIDLVLQSEMVKWRIYGRNSIIKVSDKVMCLGFLDGGLNPEASIVIGGYQLEDNLLEFNLGTAMLGFSSLTRCSDLLASHNVLI</sequence>
<evidence type="ECO:0000259" key="6">
    <source>
        <dbReference type="PROSITE" id="PS51767"/>
    </source>
</evidence>
<accession>A0A8S0PQP4</accession>
<dbReference type="GO" id="GO:0006508">
    <property type="term" value="P:proteolysis"/>
    <property type="evidence" value="ECO:0007669"/>
    <property type="project" value="InterPro"/>
</dbReference>
<dbReference type="EMBL" id="CACTIH010000178">
    <property type="protein sequence ID" value="CAA2956215.1"/>
    <property type="molecule type" value="Genomic_DNA"/>
</dbReference>
<dbReference type="GO" id="GO:0005576">
    <property type="term" value="C:extracellular region"/>
    <property type="evidence" value="ECO:0007669"/>
    <property type="project" value="UniProtKB-SubCell"/>
</dbReference>
<dbReference type="Gramene" id="OE9A015845T1">
    <property type="protein sequence ID" value="OE9A015845C1"/>
    <property type="gene ID" value="OE9A015845"/>
</dbReference>
<evidence type="ECO:0000256" key="1">
    <source>
        <dbReference type="ARBA" id="ARBA00004239"/>
    </source>
</evidence>
<comment type="caution">
    <text evidence="7">The sequence shown here is derived from an EMBL/GenBank/DDBJ whole genome shotgun (WGS) entry which is preliminary data.</text>
</comment>
<dbReference type="GO" id="GO:0004190">
    <property type="term" value="F:aspartic-type endopeptidase activity"/>
    <property type="evidence" value="ECO:0007669"/>
    <property type="project" value="InterPro"/>
</dbReference>
<feature type="domain" description="Peptidase A1" evidence="6">
    <location>
        <begin position="44"/>
        <end position="392"/>
    </location>
</feature>
<dbReference type="InterPro" id="IPR033121">
    <property type="entry name" value="PEPTIDASE_A1"/>
</dbReference>
<dbReference type="Pfam" id="PF14543">
    <property type="entry name" value="TAXi_N"/>
    <property type="match status" value="1"/>
</dbReference>
<evidence type="ECO:0000256" key="5">
    <source>
        <dbReference type="SAM" id="SignalP"/>
    </source>
</evidence>
<feature type="signal peptide" evidence="5">
    <location>
        <begin position="1"/>
        <end position="23"/>
    </location>
</feature>
<evidence type="ECO:0000313" key="7">
    <source>
        <dbReference type="EMBL" id="CAA2956215.1"/>
    </source>
</evidence>
<dbReference type="PROSITE" id="PS51767">
    <property type="entry name" value="PEPTIDASE_A1"/>
    <property type="match status" value="1"/>
</dbReference>
<comment type="subcellular location">
    <subcellularLocation>
        <location evidence="1">Secreted</location>
        <location evidence="1">Extracellular space</location>
    </subcellularLocation>
</comment>
<dbReference type="PANTHER" id="PTHR47965">
    <property type="entry name" value="ASPARTYL PROTEASE-RELATED"/>
    <property type="match status" value="1"/>
</dbReference>
<dbReference type="InterPro" id="IPR032799">
    <property type="entry name" value="TAXi_C"/>
</dbReference>
<dbReference type="SUPFAM" id="SSF50630">
    <property type="entry name" value="Acid proteases"/>
    <property type="match status" value="1"/>
</dbReference>
<reference evidence="7 8" key="1">
    <citation type="submission" date="2019-12" db="EMBL/GenBank/DDBJ databases">
        <authorList>
            <person name="Alioto T."/>
            <person name="Alioto T."/>
            <person name="Gomez Garrido J."/>
        </authorList>
    </citation>
    <scope>NUCLEOTIDE SEQUENCE [LARGE SCALE GENOMIC DNA]</scope>
</reference>
<keyword evidence="3" id="KW-0964">Secreted</keyword>
<dbReference type="Pfam" id="PF14541">
    <property type="entry name" value="TAXi_C"/>
    <property type="match status" value="1"/>
</dbReference>